<dbReference type="InterPro" id="IPR051448">
    <property type="entry name" value="CdaR-like_regulators"/>
</dbReference>
<feature type="domain" description="PucR C-terminal helix-turn-helix" evidence="2">
    <location>
        <begin position="309"/>
        <end position="367"/>
    </location>
</feature>
<dbReference type="InterPro" id="IPR025736">
    <property type="entry name" value="PucR_C-HTH_dom"/>
</dbReference>
<evidence type="ECO:0000259" key="2">
    <source>
        <dbReference type="Pfam" id="PF13556"/>
    </source>
</evidence>
<protein>
    <submittedName>
        <fullName evidence="4">PucR C-terminal helix-turn-helix domain-containing protein</fullName>
    </submittedName>
</protein>
<dbReference type="Proteomes" id="UP000199051">
    <property type="component" value="Unassembled WGS sequence"/>
</dbReference>
<proteinExistence type="predicted"/>
<dbReference type="AlphaFoldDB" id="A0A1H9UJS5"/>
<feature type="domain" description="RsbT co-antagonist protein RsbRD N-terminal" evidence="3">
    <location>
        <begin position="27"/>
        <end position="163"/>
    </location>
</feature>
<accession>A0A1H9UJS5</accession>
<dbReference type="Pfam" id="PF14361">
    <property type="entry name" value="RsbRD_N"/>
    <property type="match status" value="1"/>
</dbReference>
<sequence length="372" mass="40197">MAAPTTRSPLPPELRDLAKAQLARVAELADELAEELTEKEASYRRVNEVTPAELRKVCEVNLRHAFTAFIEGSEVALDAARKTGRAQAMQGIPLSAVLRAFRIAGTFTYEALMERAIPPGLLTPEQLLPISATVWRIIDSYSDAIATAYSDFAADSARHDRDAVAEALLEGRLSRDYEYEEAARALGLPANGQFVVAVGANGLPSHWRYVAHSLGTILLVPRGDLTPVRQTLSGAVGVSPVVSLRHLPWAVQRARIALRCLAPGENGVVVFGDRAVTSLVAGSPKLAVELSRMVLGGLLALPASERDVLIRTLVAWFEVAGSAKEAAELLFVHPNTVRYRIRRVQELTGRDPARPRDGAELLLAVEAARLAS</sequence>
<dbReference type="PANTHER" id="PTHR33744">
    <property type="entry name" value="CARBOHYDRATE DIACID REGULATOR"/>
    <property type="match status" value="1"/>
</dbReference>
<reference evidence="5" key="1">
    <citation type="submission" date="2016-10" db="EMBL/GenBank/DDBJ databases">
        <authorList>
            <person name="Varghese N."/>
            <person name="Submissions S."/>
        </authorList>
    </citation>
    <scope>NUCLEOTIDE SEQUENCE [LARGE SCALE GENOMIC DNA]</scope>
    <source>
        <strain evidence="5">DSM 44260</strain>
    </source>
</reference>
<evidence type="ECO:0000256" key="1">
    <source>
        <dbReference type="SAM" id="Coils"/>
    </source>
</evidence>
<evidence type="ECO:0000259" key="3">
    <source>
        <dbReference type="Pfam" id="PF14361"/>
    </source>
</evidence>
<keyword evidence="1" id="KW-0175">Coiled coil</keyword>
<dbReference type="Gene3D" id="1.10.10.2840">
    <property type="entry name" value="PucR C-terminal helix-turn-helix domain"/>
    <property type="match status" value="1"/>
</dbReference>
<organism evidence="4 5">
    <name type="scientific">Actinokineospora terrae</name>
    <dbReference type="NCBI Taxonomy" id="155974"/>
    <lineage>
        <taxon>Bacteria</taxon>
        <taxon>Bacillati</taxon>
        <taxon>Actinomycetota</taxon>
        <taxon>Actinomycetes</taxon>
        <taxon>Pseudonocardiales</taxon>
        <taxon>Pseudonocardiaceae</taxon>
        <taxon>Actinokineospora</taxon>
    </lineage>
</organism>
<gene>
    <name evidence="4" type="ORF">SAMN04487818_107274</name>
</gene>
<evidence type="ECO:0000313" key="4">
    <source>
        <dbReference type="EMBL" id="SES09387.1"/>
    </source>
</evidence>
<feature type="coiled-coil region" evidence="1">
    <location>
        <begin position="15"/>
        <end position="49"/>
    </location>
</feature>
<dbReference type="STRING" id="155974.SAMN04487818_107274"/>
<dbReference type="EMBL" id="FOGI01000007">
    <property type="protein sequence ID" value="SES09387.1"/>
    <property type="molecule type" value="Genomic_DNA"/>
</dbReference>
<dbReference type="InterPro" id="IPR025751">
    <property type="entry name" value="RsbRD_N_dom"/>
</dbReference>
<dbReference type="PANTHER" id="PTHR33744:SF1">
    <property type="entry name" value="DNA-BINDING TRANSCRIPTIONAL ACTIVATOR ADER"/>
    <property type="match status" value="1"/>
</dbReference>
<evidence type="ECO:0000313" key="5">
    <source>
        <dbReference type="Proteomes" id="UP000199051"/>
    </source>
</evidence>
<dbReference type="InterPro" id="IPR042070">
    <property type="entry name" value="PucR_C-HTH_sf"/>
</dbReference>
<dbReference type="Pfam" id="PF13556">
    <property type="entry name" value="HTH_30"/>
    <property type="match status" value="1"/>
</dbReference>
<keyword evidence="5" id="KW-1185">Reference proteome</keyword>
<dbReference type="RefSeq" id="WP_092779622.1">
    <property type="nucleotide sequence ID" value="NZ_FOGI01000007.1"/>
</dbReference>
<name>A0A1H9UJS5_9PSEU</name>